<organism evidence="1 2">
    <name type="scientific">Moraxella lacunata</name>
    <dbReference type="NCBI Taxonomy" id="477"/>
    <lineage>
        <taxon>Bacteria</taxon>
        <taxon>Pseudomonadati</taxon>
        <taxon>Pseudomonadota</taxon>
        <taxon>Gammaproteobacteria</taxon>
        <taxon>Moraxellales</taxon>
        <taxon>Moraxellaceae</taxon>
        <taxon>Moraxella</taxon>
    </lineage>
</organism>
<name>A0A378UEN8_MORLA</name>
<evidence type="ECO:0000313" key="2">
    <source>
        <dbReference type="Proteomes" id="UP000254107"/>
    </source>
</evidence>
<evidence type="ECO:0000313" key="1">
    <source>
        <dbReference type="EMBL" id="STZ74842.1"/>
    </source>
</evidence>
<dbReference type="Proteomes" id="UP000254107">
    <property type="component" value="Unassembled WGS sequence"/>
</dbReference>
<sequence length="128" mass="15468">MRYKRLCLYRENSSNPYKKNYASISDNMNVLTEDLTELILNYLESGCELMTFVTPMSDPYNNNDKYPYTIYTDNVYIWDSVIINWIRKYRIRLPDDFIHHVERQITKVDTEFTPYIDDALENAEEIWL</sequence>
<dbReference type="RefSeq" id="WP_115248429.1">
    <property type="nucleotide sequence ID" value="NZ_UGQC01000004.1"/>
</dbReference>
<keyword evidence="2" id="KW-1185">Reference proteome</keyword>
<reference evidence="1 2" key="1">
    <citation type="submission" date="2018-06" db="EMBL/GenBank/DDBJ databases">
        <authorList>
            <consortium name="Pathogen Informatics"/>
            <person name="Doyle S."/>
        </authorList>
    </citation>
    <scope>NUCLEOTIDE SEQUENCE [LARGE SCALE GENOMIC DNA]</scope>
    <source>
        <strain evidence="1 2">NCTC7911</strain>
    </source>
</reference>
<dbReference type="AlphaFoldDB" id="A0A378UEN8"/>
<accession>A0A378UEN8</accession>
<proteinExistence type="predicted"/>
<dbReference type="GeneID" id="302271491"/>
<gene>
    <name evidence="1" type="ORF">NCTC7911_03023</name>
</gene>
<dbReference type="EMBL" id="UGQC01000004">
    <property type="protein sequence ID" value="STZ74842.1"/>
    <property type="molecule type" value="Genomic_DNA"/>
</dbReference>
<protein>
    <submittedName>
        <fullName evidence="1">Uncharacterized protein</fullName>
    </submittedName>
</protein>